<proteinExistence type="predicted"/>
<dbReference type="RefSeq" id="WP_183674809.1">
    <property type="nucleotide sequence ID" value="NZ_CBCRYX010000008.1"/>
</dbReference>
<dbReference type="EMBL" id="JACHHF010000007">
    <property type="protein sequence ID" value="MBB5176394.1"/>
    <property type="molecule type" value="Genomic_DNA"/>
</dbReference>
<dbReference type="CDD" id="cd03424">
    <property type="entry name" value="NUDIX_ADPRase_Nudt5_UGPPase_Nudt14"/>
    <property type="match status" value="1"/>
</dbReference>
<comment type="caution">
    <text evidence="4">The sequence shown here is derived from an EMBL/GenBank/DDBJ whole genome shotgun (WGS) entry which is preliminary data.</text>
</comment>
<name>A0A9Q2HFM1_9STAP</name>
<evidence type="ECO:0000256" key="2">
    <source>
        <dbReference type="ARBA" id="ARBA00022801"/>
    </source>
</evidence>
<dbReference type="Pfam" id="PF00293">
    <property type="entry name" value="NUDIX"/>
    <property type="match status" value="1"/>
</dbReference>
<organism evidence="4 5">
    <name type="scientific">Nosocomiicoccus ampullae</name>
    <dbReference type="NCBI Taxonomy" id="489910"/>
    <lineage>
        <taxon>Bacteria</taxon>
        <taxon>Bacillati</taxon>
        <taxon>Bacillota</taxon>
        <taxon>Bacilli</taxon>
        <taxon>Bacillales</taxon>
        <taxon>Staphylococcaceae</taxon>
        <taxon>Nosocomiicoccus</taxon>
    </lineage>
</organism>
<sequence length="183" mass="20981">MNQNNKQLIEKKLSNESIYNGKIIDVNVYDVELPNGETSKREVVYHQGAVGIIAVHDGYMYFVKQYRIATEEVLLEIPAGKIEPEDDAEKTAFKELKEETGLVAEDVRKLHEFYVSPGFSNEKIHLFEAKGLSLDQQQLDEDEFLELEKIELSQLEEKLINGAFRDAKTVIGVQHVLYSNDYK</sequence>
<protein>
    <submittedName>
        <fullName evidence="4">ADP-ribose pyrophosphatase</fullName>
        <ecNumber evidence="4">3.6.1.13</ecNumber>
    </submittedName>
</protein>
<dbReference type="PANTHER" id="PTHR11839">
    <property type="entry name" value="UDP/ADP-SUGAR PYROPHOSPHATASE"/>
    <property type="match status" value="1"/>
</dbReference>
<evidence type="ECO:0000259" key="3">
    <source>
        <dbReference type="PROSITE" id="PS51462"/>
    </source>
</evidence>
<dbReference type="GO" id="GO:0019693">
    <property type="term" value="P:ribose phosphate metabolic process"/>
    <property type="evidence" value="ECO:0007669"/>
    <property type="project" value="TreeGrafter"/>
</dbReference>
<evidence type="ECO:0000313" key="4">
    <source>
        <dbReference type="EMBL" id="MBB5176394.1"/>
    </source>
</evidence>
<dbReference type="GO" id="GO:0006753">
    <property type="term" value="P:nucleoside phosphate metabolic process"/>
    <property type="evidence" value="ECO:0007669"/>
    <property type="project" value="TreeGrafter"/>
</dbReference>
<keyword evidence="5" id="KW-1185">Reference proteome</keyword>
<reference evidence="4 5" key="1">
    <citation type="submission" date="2020-08" db="EMBL/GenBank/DDBJ databases">
        <title>Genomic Encyclopedia of Type Strains, Phase IV (KMG-IV): sequencing the most valuable type-strain genomes for metagenomic binning, comparative biology and taxonomic classification.</title>
        <authorList>
            <person name="Goeker M."/>
        </authorList>
    </citation>
    <scope>NUCLEOTIDE SEQUENCE [LARGE SCALE GENOMIC DNA]</scope>
    <source>
        <strain evidence="4 5">DSM 19163</strain>
    </source>
</reference>
<feature type="domain" description="Nudix hydrolase" evidence="3">
    <location>
        <begin position="45"/>
        <end position="172"/>
    </location>
</feature>
<keyword evidence="2 4" id="KW-0378">Hydrolase</keyword>
<dbReference type="EC" id="3.6.1.13" evidence="4"/>
<accession>A0A9Q2HFM1</accession>
<dbReference type="Proteomes" id="UP000579136">
    <property type="component" value="Unassembled WGS sequence"/>
</dbReference>
<dbReference type="InterPro" id="IPR000086">
    <property type="entry name" value="NUDIX_hydrolase_dom"/>
</dbReference>
<dbReference type="InterPro" id="IPR015797">
    <property type="entry name" value="NUDIX_hydrolase-like_dom_sf"/>
</dbReference>
<dbReference type="AlphaFoldDB" id="A0A9Q2HFM1"/>
<dbReference type="SUPFAM" id="SSF55811">
    <property type="entry name" value="Nudix"/>
    <property type="match status" value="1"/>
</dbReference>
<gene>
    <name evidence="4" type="ORF">HNQ45_001282</name>
</gene>
<dbReference type="FunFam" id="3.90.79.10:FF:000024">
    <property type="entry name" value="ADP-ribose pyrophosphatase"/>
    <property type="match status" value="1"/>
</dbReference>
<dbReference type="PANTHER" id="PTHR11839:SF18">
    <property type="entry name" value="NUDIX HYDROLASE DOMAIN-CONTAINING PROTEIN"/>
    <property type="match status" value="1"/>
</dbReference>
<evidence type="ECO:0000256" key="1">
    <source>
        <dbReference type="ARBA" id="ARBA00001946"/>
    </source>
</evidence>
<evidence type="ECO:0000313" key="5">
    <source>
        <dbReference type="Proteomes" id="UP000579136"/>
    </source>
</evidence>
<dbReference type="PROSITE" id="PS51462">
    <property type="entry name" value="NUDIX"/>
    <property type="match status" value="1"/>
</dbReference>
<dbReference type="GO" id="GO:0005829">
    <property type="term" value="C:cytosol"/>
    <property type="evidence" value="ECO:0007669"/>
    <property type="project" value="TreeGrafter"/>
</dbReference>
<comment type="cofactor">
    <cofactor evidence="1">
        <name>Mg(2+)</name>
        <dbReference type="ChEBI" id="CHEBI:18420"/>
    </cofactor>
</comment>
<dbReference type="Gene3D" id="3.90.79.10">
    <property type="entry name" value="Nucleoside Triphosphate Pyrophosphohydrolase"/>
    <property type="match status" value="1"/>
</dbReference>
<dbReference type="GO" id="GO:0047631">
    <property type="term" value="F:ADP-ribose diphosphatase activity"/>
    <property type="evidence" value="ECO:0007669"/>
    <property type="project" value="UniProtKB-EC"/>
</dbReference>